<organism evidence="2 3">
    <name type="scientific">Candidatus Methanodesulfokora washburnensis</name>
    <dbReference type="NCBI Taxonomy" id="2478471"/>
    <lineage>
        <taxon>Archaea</taxon>
        <taxon>Thermoproteota</taxon>
        <taxon>Candidatus Korarchaeia</taxon>
        <taxon>Candidatus Korarchaeia incertae sedis</taxon>
        <taxon>Candidatus Methanodesulfokora</taxon>
    </lineage>
</organism>
<keyword evidence="1" id="KW-0812">Transmembrane</keyword>
<dbReference type="Proteomes" id="UP000277582">
    <property type="component" value="Unassembled WGS sequence"/>
</dbReference>
<dbReference type="AlphaFoldDB" id="A0A429GEN0"/>
<evidence type="ECO:0000313" key="2">
    <source>
        <dbReference type="EMBL" id="RSN72298.1"/>
    </source>
</evidence>
<sequence>MSKRARALLYIILAVAYFVFNFFLYRTRETILSSLFLGLFWGFSFLSILVALDPDFIWDKRVLKGQIILAIIIICFFTFLHKELIMKNFASFLLEFIILIFACWIFIKFPRLWKKRIEKQG</sequence>
<evidence type="ECO:0000256" key="1">
    <source>
        <dbReference type="SAM" id="Phobius"/>
    </source>
</evidence>
<comment type="caution">
    <text evidence="2">The sequence shown here is derived from an EMBL/GenBank/DDBJ whole genome shotgun (WGS) entry which is preliminary data.</text>
</comment>
<reference evidence="2 3" key="1">
    <citation type="submission" date="2018-10" db="EMBL/GenBank/DDBJ databases">
        <title>Co-occurring genomic capacity for anaerobic methane metabolism and dissimilatory sulfite reduction discovered in the Korarchaeota.</title>
        <authorList>
            <person name="Mckay L.J."/>
            <person name="Dlakic M."/>
            <person name="Fields M.W."/>
            <person name="Delmont T.O."/>
            <person name="Eren A.M."/>
            <person name="Jay Z.J."/>
            <person name="Klingelsmith K.B."/>
            <person name="Rusch D.B."/>
            <person name="Inskeep W.P."/>
        </authorList>
    </citation>
    <scope>NUCLEOTIDE SEQUENCE [LARGE SCALE GENOMIC DNA]</scope>
    <source>
        <strain evidence="2 3">MDKW</strain>
    </source>
</reference>
<name>A0A429GEN0_9CREN</name>
<dbReference type="EMBL" id="RCOS01000160">
    <property type="protein sequence ID" value="RSN72298.1"/>
    <property type="molecule type" value="Genomic_DNA"/>
</dbReference>
<keyword evidence="1" id="KW-1133">Transmembrane helix</keyword>
<feature type="transmembrane region" description="Helical" evidence="1">
    <location>
        <begin position="7"/>
        <end position="25"/>
    </location>
</feature>
<evidence type="ECO:0000313" key="3">
    <source>
        <dbReference type="Proteomes" id="UP000277582"/>
    </source>
</evidence>
<feature type="transmembrane region" description="Helical" evidence="1">
    <location>
        <begin position="86"/>
        <end position="107"/>
    </location>
</feature>
<proteinExistence type="predicted"/>
<accession>A0A429GEN0</accession>
<gene>
    <name evidence="2" type="ORF">D6D85_14260</name>
</gene>
<keyword evidence="3" id="KW-1185">Reference proteome</keyword>
<feature type="transmembrane region" description="Helical" evidence="1">
    <location>
        <begin position="31"/>
        <end position="50"/>
    </location>
</feature>
<keyword evidence="1" id="KW-0472">Membrane</keyword>
<protein>
    <submittedName>
        <fullName evidence="2">Uncharacterized protein</fullName>
    </submittedName>
</protein>
<feature type="transmembrane region" description="Helical" evidence="1">
    <location>
        <begin position="62"/>
        <end position="80"/>
    </location>
</feature>